<evidence type="ECO:0000256" key="1">
    <source>
        <dbReference type="SAM" id="SignalP"/>
    </source>
</evidence>
<dbReference type="Proteomes" id="UP001253545">
    <property type="component" value="Unassembled WGS sequence"/>
</dbReference>
<feature type="chain" id="PRO_5045331795" evidence="1">
    <location>
        <begin position="19"/>
        <end position="126"/>
    </location>
</feature>
<feature type="signal peptide" evidence="1">
    <location>
        <begin position="1"/>
        <end position="18"/>
    </location>
</feature>
<organism evidence="2 3">
    <name type="scientific">Glaciecola petra</name>
    <dbReference type="NCBI Taxonomy" id="3075602"/>
    <lineage>
        <taxon>Bacteria</taxon>
        <taxon>Pseudomonadati</taxon>
        <taxon>Pseudomonadota</taxon>
        <taxon>Gammaproteobacteria</taxon>
        <taxon>Alteromonadales</taxon>
        <taxon>Alteromonadaceae</taxon>
        <taxon>Glaciecola</taxon>
    </lineage>
</organism>
<sequence length="126" mass="14025">MPYQQILILIMCTFFLYACQSSIPDQEPNMTVVEDNNEKPQKTLTLVGYIRYQNIEGGFFGFIDSKGEAFTLINLPKAHLVDGLMLEIKGNIIKDYATTTQFGSVLNVSQSTVLGKDQSPPSAKEL</sequence>
<keyword evidence="3" id="KW-1185">Reference proteome</keyword>
<evidence type="ECO:0000313" key="3">
    <source>
        <dbReference type="Proteomes" id="UP001253545"/>
    </source>
</evidence>
<dbReference type="RefSeq" id="WP_311367488.1">
    <property type="nucleotide sequence ID" value="NZ_JAVRHX010000001.1"/>
</dbReference>
<name>A0ABU2ZMZ9_9ALTE</name>
<gene>
    <name evidence="2" type="ORF">RM552_03985</name>
</gene>
<evidence type="ECO:0000313" key="2">
    <source>
        <dbReference type="EMBL" id="MDT0593997.1"/>
    </source>
</evidence>
<reference evidence="2 3" key="1">
    <citation type="submission" date="2023-09" db="EMBL/GenBank/DDBJ databases">
        <authorList>
            <person name="Rey-Velasco X."/>
        </authorList>
    </citation>
    <scope>NUCLEOTIDE SEQUENCE [LARGE SCALE GENOMIC DNA]</scope>
    <source>
        <strain evidence="2 3">P117</strain>
    </source>
</reference>
<keyword evidence="1" id="KW-0732">Signal</keyword>
<comment type="caution">
    <text evidence="2">The sequence shown here is derived from an EMBL/GenBank/DDBJ whole genome shotgun (WGS) entry which is preliminary data.</text>
</comment>
<proteinExistence type="predicted"/>
<dbReference type="EMBL" id="JAVRHX010000001">
    <property type="protein sequence ID" value="MDT0593997.1"/>
    <property type="molecule type" value="Genomic_DNA"/>
</dbReference>
<protein>
    <submittedName>
        <fullName evidence="2">Uncharacterized protein</fullName>
    </submittedName>
</protein>
<accession>A0ABU2ZMZ9</accession>